<feature type="transmembrane region" description="Helical" evidence="8">
    <location>
        <begin position="120"/>
        <end position="141"/>
    </location>
</feature>
<evidence type="ECO:0000256" key="3">
    <source>
        <dbReference type="ARBA" id="ARBA00022448"/>
    </source>
</evidence>
<evidence type="ECO:0000256" key="8">
    <source>
        <dbReference type="SAM" id="Phobius"/>
    </source>
</evidence>
<evidence type="ECO:0000256" key="6">
    <source>
        <dbReference type="ARBA" id="ARBA00023136"/>
    </source>
</evidence>
<keyword evidence="3" id="KW-0813">Transport</keyword>
<evidence type="ECO:0000256" key="1">
    <source>
        <dbReference type="ARBA" id="ARBA00004141"/>
    </source>
</evidence>
<feature type="transmembrane region" description="Helical" evidence="8">
    <location>
        <begin position="426"/>
        <end position="444"/>
    </location>
</feature>
<dbReference type="AlphaFoldDB" id="A0AA51N5K8"/>
<dbReference type="PANTHER" id="PTHR48086">
    <property type="entry name" value="SODIUM/PROLINE SYMPORTER-RELATED"/>
    <property type="match status" value="1"/>
</dbReference>
<organism evidence="9 10">
    <name type="scientific">Marivirga arenosa</name>
    <dbReference type="NCBI Taxonomy" id="3059076"/>
    <lineage>
        <taxon>Bacteria</taxon>
        <taxon>Pseudomonadati</taxon>
        <taxon>Bacteroidota</taxon>
        <taxon>Cytophagia</taxon>
        <taxon>Cytophagales</taxon>
        <taxon>Marivirgaceae</taxon>
        <taxon>Marivirga</taxon>
    </lineage>
</organism>
<dbReference type="InterPro" id="IPR050277">
    <property type="entry name" value="Sodium:Solute_Symporter"/>
</dbReference>
<sequence length="533" mass="58055">MHIIDISIFVIYMLAMLAVGYYFLRSNTGMDDYYVGGRKMSSWHIGLSVVATDVGGGFSIGLGGLGFTIGISGSWMLFTGLIGAWLAAVFLIPKVRGNKAFEKFHTMPQLFAYFFDKKTAIAAALISAVGYLGFTSSQILAGAKLASGTFPEIGLNQALIIMGVIAVVYTVMGGIKAVIYTDTVQWIILLGGLILIGIPLSYYSVGGWSEIKKTLDPEMLSLTNLNWQDIVYWVVTIIPIWFVGMTLYQRIYASKDVKTAKKAWFIAGLFEWPVMAFMGVALGLLARVAADQGMFSALGPDNIAQADPEKGLPMMLATVLPVGLLGIMMSAYFSAILSTADSCLMASSGNFVSDFIKQFTNKFNTDKKELRLSQVVTLIVGALALLLASAMENVLSLMLYSYAFMVSGLFVPILGGLFWKKSNNNAAFTSMLTGGFITAVLQANKITFGTATKMDEIRTFIERASNYVSFGNLNMAEMTPGQLVKVVNKMQIIELPFSDFLFKLPLGLDPNVFGIFFSAIIFVSFSLIYPKTK</sequence>
<feature type="transmembrane region" description="Helical" evidence="8">
    <location>
        <begin position="512"/>
        <end position="529"/>
    </location>
</feature>
<evidence type="ECO:0000256" key="7">
    <source>
        <dbReference type="RuleBase" id="RU362091"/>
    </source>
</evidence>
<dbReference type="Proteomes" id="UP001244443">
    <property type="component" value="Chromosome"/>
</dbReference>
<feature type="transmembrane region" description="Helical" evidence="8">
    <location>
        <begin position="184"/>
        <end position="205"/>
    </location>
</feature>
<dbReference type="Pfam" id="PF00474">
    <property type="entry name" value="SSF"/>
    <property type="match status" value="1"/>
</dbReference>
<dbReference type="Gene3D" id="1.20.1730.10">
    <property type="entry name" value="Sodium/glucose cotransporter"/>
    <property type="match status" value="1"/>
</dbReference>
<keyword evidence="6 8" id="KW-0472">Membrane</keyword>
<feature type="transmembrane region" description="Helical" evidence="8">
    <location>
        <begin position="6"/>
        <end position="24"/>
    </location>
</feature>
<accession>A0AA51N5K8</accession>
<feature type="transmembrane region" description="Helical" evidence="8">
    <location>
        <begin position="45"/>
        <end position="69"/>
    </location>
</feature>
<feature type="transmembrane region" description="Helical" evidence="8">
    <location>
        <begin position="263"/>
        <end position="286"/>
    </location>
</feature>
<dbReference type="InterPro" id="IPR001734">
    <property type="entry name" value="Na/solute_symporter"/>
</dbReference>
<dbReference type="GO" id="GO:0005886">
    <property type="term" value="C:plasma membrane"/>
    <property type="evidence" value="ECO:0007669"/>
    <property type="project" value="TreeGrafter"/>
</dbReference>
<feature type="transmembrane region" description="Helical" evidence="8">
    <location>
        <begin position="314"/>
        <end position="337"/>
    </location>
</feature>
<feature type="transmembrane region" description="Helical" evidence="8">
    <location>
        <begin position="397"/>
        <end position="419"/>
    </location>
</feature>
<gene>
    <name evidence="9" type="ORF">QYS48_01035</name>
</gene>
<dbReference type="InterPro" id="IPR038377">
    <property type="entry name" value="Na/Glc_symporter_sf"/>
</dbReference>
<keyword evidence="10" id="KW-1185">Reference proteome</keyword>
<keyword evidence="5 8" id="KW-1133">Transmembrane helix</keyword>
<name>A0AA51N5K8_9BACT</name>
<feature type="transmembrane region" description="Helical" evidence="8">
    <location>
        <begin position="75"/>
        <end position="93"/>
    </location>
</feature>
<reference evidence="9" key="1">
    <citation type="submission" date="2023-08" db="EMBL/GenBank/DDBJ databases">
        <title>Comparative genomics and taxonomic characterization of three novel marine species of genus Marivirga.</title>
        <authorList>
            <person name="Muhammad N."/>
            <person name="Kim S.-G."/>
        </authorList>
    </citation>
    <scope>NUCLEOTIDE SEQUENCE [LARGE SCALE GENOMIC DNA]</scope>
    <source>
        <strain evidence="9">ABR2-2</strain>
    </source>
</reference>
<evidence type="ECO:0000313" key="9">
    <source>
        <dbReference type="EMBL" id="WMN06055.1"/>
    </source>
</evidence>
<feature type="transmembrane region" description="Helical" evidence="8">
    <location>
        <begin position="230"/>
        <end position="251"/>
    </location>
</feature>
<dbReference type="PROSITE" id="PS50283">
    <property type="entry name" value="NA_SOLUT_SYMP_3"/>
    <property type="match status" value="1"/>
</dbReference>
<evidence type="ECO:0000256" key="5">
    <source>
        <dbReference type="ARBA" id="ARBA00022989"/>
    </source>
</evidence>
<dbReference type="EMBL" id="CP129970">
    <property type="protein sequence ID" value="WMN06055.1"/>
    <property type="molecule type" value="Genomic_DNA"/>
</dbReference>
<keyword evidence="4 8" id="KW-0812">Transmembrane</keyword>
<evidence type="ECO:0000256" key="4">
    <source>
        <dbReference type="ARBA" id="ARBA00022692"/>
    </source>
</evidence>
<comment type="similarity">
    <text evidence="2 7">Belongs to the sodium:solute symporter (SSF) (TC 2.A.21) family.</text>
</comment>
<feature type="transmembrane region" description="Helical" evidence="8">
    <location>
        <begin position="153"/>
        <end position="172"/>
    </location>
</feature>
<protein>
    <submittedName>
        <fullName evidence="9">Sodium:solute symporter family protein</fullName>
    </submittedName>
</protein>
<evidence type="ECO:0000256" key="2">
    <source>
        <dbReference type="ARBA" id="ARBA00006434"/>
    </source>
</evidence>
<comment type="subcellular location">
    <subcellularLocation>
        <location evidence="1">Membrane</location>
        <topology evidence="1">Multi-pass membrane protein</topology>
    </subcellularLocation>
</comment>
<proteinExistence type="inferred from homology"/>
<dbReference type="NCBIfam" id="TIGR00813">
    <property type="entry name" value="sss"/>
    <property type="match status" value="1"/>
</dbReference>
<dbReference type="GO" id="GO:0022857">
    <property type="term" value="F:transmembrane transporter activity"/>
    <property type="evidence" value="ECO:0007669"/>
    <property type="project" value="InterPro"/>
</dbReference>
<evidence type="ECO:0000313" key="10">
    <source>
        <dbReference type="Proteomes" id="UP001244443"/>
    </source>
</evidence>
<dbReference type="RefSeq" id="WP_308355760.1">
    <property type="nucleotide sequence ID" value="NZ_CP129970.2"/>
</dbReference>
<feature type="transmembrane region" description="Helical" evidence="8">
    <location>
        <begin position="372"/>
        <end position="391"/>
    </location>
</feature>
<dbReference type="PANTHER" id="PTHR48086:SF7">
    <property type="entry name" value="SODIUM-SOLUTE SYMPORTER-RELATED"/>
    <property type="match status" value="1"/>
</dbReference>
<dbReference type="CDD" id="cd10322">
    <property type="entry name" value="SLC5sbd"/>
    <property type="match status" value="1"/>
</dbReference>